<dbReference type="SMART" id="SM00494">
    <property type="entry name" value="ChtBD2"/>
    <property type="match status" value="3"/>
</dbReference>
<dbReference type="PANTHER" id="PTHR23301:SF0">
    <property type="entry name" value="CHITIN-BINDING TYPE-2 DOMAIN-CONTAINING PROTEIN-RELATED"/>
    <property type="match status" value="1"/>
</dbReference>
<feature type="chain" id="PRO_5043741653" description="Chitin-binding type-2 domain-containing protein" evidence="7">
    <location>
        <begin position="26"/>
        <end position="511"/>
    </location>
</feature>
<keyword evidence="5" id="KW-0325">Glycoprotein</keyword>
<dbReference type="SUPFAM" id="SSF57625">
    <property type="entry name" value="Invertebrate chitin-binding proteins"/>
    <property type="match status" value="3"/>
</dbReference>
<accession>A0AAV4XMR1</accession>
<dbReference type="GO" id="GO:0005576">
    <property type="term" value="C:extracellular region"/>
    <property type="evidence" value="ECO:0007669"/>
    <property type="project" value="InterPro"/>
</dbReference>
<dbReference type="Pfam" id="PF01607">
    <property type="entry name" value="CBM_14"/>
    <property type="match status" value="3"/>
</dbReference>
<evidence type="ECO:0000256" key="3">
    <source>
        <dbReference type="ARBA" id="ARBA00022737"/>
    </source>
</evidence>
<name>A0AAV4XMR1_CAEEX</name>
<dbReference type="PANTHER" id="PTHR23301">
    <property type="entry name" value="CHITIN BINDING PERITROPHIN-A"/>
    <property type="match status" value="1"/>
</dbReference>
<dbReference type="InterPro" id="IPR036508">
    <property type="entry name" value="Chitin-bd_dom_sf"/>
</dbReference>
<reference evidence="9 10" key="1">
    <citation type="submission" date="2021-06" db="EMBL/GenBank/DDBJ databases">
        <title>Caerostris extrusa draft genome.</title>
        <authorList>
            <person name="Kono N."/>
            <person name="Arakawa K."/>
        </authorList>
    </citation>
    <scope>NUCLEOTIDE SEQUENCE [LARGE SCALE GENOMIC DNA]</scope>
</reference>
<gene>
    <name evidence="9" type="primary">AVEN_210784_1</name>
    <name evidence="9" type="ORF">CEXT_728401</name>
</gene>
<keyword evidence="4" id="KW-1015">Disulfide bond</keyword>
<organism evidence="9 10">
    <name type="scientific">Caerostris extrusa</name>
    <name type="common">Bark spider</name>
    <name type="synonym">Caerostris bankana</name>
    <dbReference type="NCBI Taxonomy" id="172846"/>
    <lineage>
        <taxon>Eukaryota</taxon>
        <taxon>Metazoa</taxon>
        <taxon>Ecdysozoa</taxon>
        <taxon>Arthropoda</taxon>
        <taxon>Chelicerata</taxon>
        <taxon>Arachnida</taxon>
        <taxon>Araneae</taxon>
        <taxon>Araneomorphae</taxon>
        <taxon>Entelegynae</taxon>
        <taxon>Araneoidea</taxon>
        <taxon>Araneidae</taxon>
        <taxon>Caerostris</taxon>
    </lineage>
</organism>
<dbReference type="InterPro" id="IPR051940">
    <property type="entry name" value="Chitin_bind-dev_reg"/>
</dbReference>
<evidence type="ECO:0000256" key="1">
    <source>
        <dbReference type="ARBA" id="ARBA00022669"/>
    </source>
</evidence>
<keyword evidence="10" id="KW-1185">Reference proteome</keyword>
<proteinExistence type="predicted"/>
<keyword evidence="2 7" id="KW-0732">Signal</keyword>
<dbReference type="Gene3D" id="2.170.140.10">
    <property type="entry name" value="Chitin binding domain"/>
    <property type="match status" value="3"/>
</dbReference>
<evidence type="ECO:0000256" key="6">
    <source>
        <dbReference type="SAM" id="MobiDB-lite"/>
    </source>
</evidence>
<evidence type="ECO:0000259" key="8">
    <source>
        <dbReference type="PROSITE" id="PS50940"/>
    </source>
</evidence>
<feature type="domain" description="Chitin-binding type-2" evidence="8">
    <location>
        <begin position="115"/>
        <end position="170"/>
    </location>
</feature>
<evidence type="ECO:0000256" key="4">
    <source>
        <dbReference type="ARBA" id="ARBA00023157"/>
    </source>
</evidence>
<dbReference type="PROSITE" id="PS50940">
    <property type="entry name" value="CHIT_BIND_II"/>
    <property type="match status" value="3"/>
</dbReference>
<dbReference type="EMBL" id="BPLR01017985">
    <property type="protein sequence ID" value="GIY95953.1"/>
    <property type="molecule type" value="Genomic_DNA"/>
</dbReference>
<evidence type="ECO:0000313" key="9">
    <source>
        <dbReference type="EMBL" id="GIY95953.1"/>
    </source>
</evidence>
<feature type="signal peptide" evidence="7">
    <location>
        <begin position="1"/>
        <end position="25"/>
    </location>
</feature>
<evidence type="ECO:0000313" key="10">
    <source>
        <dbReference type="Proteomes" id="UP001054945"/>
    </source>
</evidence>
<evidence type="ECO:0000256" key="2">
    <source>
        <dbReference type="ARBA" id="ARBA00022729"/>
    </source>
</evidence>
<feature type="region of interest" description="Disordered" evidence="6">
    <location>
        <begin position="244"/>
        <end position="264"/>
    </location>
</feature>
<protein>
    <recommendedName>
        <fullName evidence="8">Chitin-binding type-2 domain-containing protein</fullName>
    </recommendedName>
</protein>
<dbReference type="AlphaFoldDB" id="A0AAV4XMR1"/>
<keyword evidence="3" id="KW-0677">Repeat</keyword>
<dbReference type="GO" id="GO:0008061">
    <property type="term" value="F:chitin binding"/>
    <property type="evidence" value="ECO:0007669"/>
    <property type="project" value="UniProtKB-KW"/>
</dbReference>
<feature type="compositionally biased region" description="Basic and acidic residues" evidence="6">
    <location>
        <begin position="246"/>
        <end position="258"/>
    </location>
</feature>
<dbReference type="InterPro" id="IPR002557">
    <property type="entry name" value="Chitin-bd_dom"/>
</dbReference>
<dbReference type="Proteomes" id="UP001054945">
    <property type="component" value="Unassembled WGS sequence"/>
</dbReference>
<feature type="domain" description="Chitin-binding type-2" evidence="8">
    <location>
        <begin position="457"/>
        <end position="504"/>
    </location>
</feature>
<keyword evidence="1" id="KW-0147">Chitin-binding</keyword>
<sequence>MAKINLLFYHLLILGAVICFSTTSASEIEAGKIHFRSLMLEYNWPVPDPNIIRFPHESSCHHFYLMLSEQDITLEECPEGQTFDYVNHKCSEEHVHCWIRRFGKLKHEALKHKKHFKCPYAWGKYPHLHDCTKYHLCLNNKSKVKKCASYELFDKISRKCIASIDAVCADGSDVVEYGYMCPKTWGSYSFPTDCSKYYECLQKQPSVRTCKKDLLFDDKRNRCAPKKFVRCGSRYNPYEIATSVHPETEPDAHTKPDNKLSSSNDYTAVSTVKEDFIKEQYSSAVPEINSFSNKASNDYIGISTVSSVKEDLIEEQQSSAIPEVNSFANKDQLATNIPVPQDRLATGEILSISSVSENKESTGTQEDIVEGSSATELKVERQQTEMTTDSELKDLSSSNEFIEVSTTIGKGEIEASSQGPIIQKSSKFPQVTTTSADRRVECPPDDSRCAVDKSGRIIRCPAGANNLQPHPLDEAQFLDCTESKIHIYSCPPGTIFYATLQKCNRKFIIRI</sequence>
<evidence type="ECO:0000256" key="7">
    <source>
        <dbReference type="SAM" id="SignalP"/>
    </source>
</evidence>
<feature type="domain" description="Chitin-binding type-2" evidence="8">
    <location>
        <begin position="178"/>
        <end position="233"/>
    </location>
</feature>
<evidence type="ECO:0000256" key="5">
    <source>
        <dbReference type="ARBA" id="ARBA00023180"/>
    </source>
</evidence>
<comment type="caution">
    <text evidence="9">The sequence shown here is derived from an EMBL/GenBank/DDBJ whole genome shotgun (WGS) entry which is preliminary data.</text>
</comment>